<dbReference type="OrthoDB" id="93216at2759"/>
<reference evidence="1 2" key="1">
    <citation type="submission" date="2013-11" db="EMBL/GenBank/DDBJ databases">
        <title>The Genome Sequence of Phytophthora parasitica P10297.</title>
        <authorList>
            <consortium name="The Broad Institute Genomics Platform"/>
            <person name="Russ C."/>
            <person name="Tyler B."/>
            <person name="Panabieres F."/>
            <person name="Shan W."/>
            <person name="Tripathy S."/>
            <person name="Grunwald N."/>
            <person name="Machado M."/>
            <person name="Johnson C.S."/>
            <person name="Walker B."/>
            <person name="Young S.K."/>
            <person name="Zeng Q."/>
            <person name="Gargeya S."/>
            <person name="Fitzgerald M."/>
            <person name="Haas B."/>
            <person name="Abouelleil A."/>
            <person name="Allen A.W."/>
            <person name="Alvarado L."/>
            <person name="Arachchi H.M."/>
            <person name="Berlin A.M."/>
            <person name="Chapman S.B."/>
            <person name="Gainer-Dewar J."/>
            <person name="Goldberg J."/>
            <person name="Griggs A."/>
            <person name="Gujja S."/>
            <person name="Hansen M."/>
            <person name="Howarth C."/>
            <person name="Imamovic A."/>
            <person name="Ireland A."/>
            <person name="Larimer J."/>
            <person name="McCowan C."/>
            <person name="Murphy C."/>
            <person name="Pearson M."/>
            <person name="Poon T.W."/>
            <person name="Priest M."/>
            <person name="Roberts A."/>
            <person name="Saif S."/>
            <person name="Shea T."/>
            <person name="Sisk P."/>
            <person name="Sykes S."/>
            <person name="Wortman J."/>
            <person name="Nusbaum C."/>
            <person name="Birren B."/>
        </authorList>
    </citation>
    <scope>NUCLEOTIDE SEQUENCE [LARGE SCALE GENOMIC DNA]</scope>
    <source>
        <strain evidence="1 2">P10297</strain>
    </source>
</reference>
<gene>
    <name evidence="1" type="ORF">F442_03032</name>
</gene>
<accession>W2ZX09</accession>
<dbReference type="Proteomes" id="UP000018948">
    <property type="component" value="Unassembled WGS sequence"/>
</dbReference>
<evidence type="ECO:0000313" key="2">
    <source>
        <dbReference type="Proteomes" id="UP000018948"/>
    </source>
</evidence>
<sequence>MKGDTVEIVTSLQNLQFKQWMTEEGLDPNRVGRLLIKSPLDTRNNRVLLDFYDFYRANGGQVKLHLRNM</sequence>
<name>W2ZX09_PHYNI</name>
<comment type="caution">
    <text evidence="1">The sequence shown here is derived from an EMBL/GenBank/DDBJ whole genome shotgun (WGS) entry which is preliminary data.</text>
</comment>
<evidence type="ECO:0000313" key="1">
    <source>
        <dbReference type="EMBL" id="ETP51892.1"/>
    </source>
</evidence>
<evidence type="ECO:0008006" key="3">
    <source>
        <dbReference type="Google" id="ProtNLM"/>
    </source>
</evidence>
<protein>
    <recommendedName>
        <fullName evidence="3">RxLR effector protein</fullName>
    </recommendedName>
</protein>
<dbReference type="AlphaFoldDB" id="W2ZX09"/>
<organism evidence="1 2">
    <name type="scientific">Phytophthora nicotianae P10297</name>
    <dbReference type="NCBI Taxonomy" id="1317064"/>
    <lineage>
        <taxon>Eukaryota</taxon>
        <taxon>Sar</taxon>
        <taxon>Stramenopiles</taxon>
        <taxon>Oomycota</taxon>
        <taxon>Peronosporomycetes</taxon>
        <taxon>Peronosporales</taxon>
        <taxon>Peronosporaceae</taxon>
        <taxon>Phytophthora</taxon>
    </lineage>
</organism>
<dbReference type="EMBL" id="ANIY01000705">
    <property type="protein sequence ID" value="ETP51892.1"/>
    <property type="molecule type" value="Genomic_DNA"/>
</dbReference>
<proteinExistence type="predicted"/>